<accession>A0A1G5IUP2</accession>
<evidence type="ECO:0000256" key="1">
    <source>
        <dbReference type="SAM" id="Phobius"/>
    </source>
</evidence>
<dbReference type="EMBL" id="FMUX01000022">
    <property type="protein sequence ID" value="SCY79792.1"/>
    <property type="molecule type" value="Genomic_DNA"/>
</dbReference>
<evidence type="ECO:0000313" key="3">
    <source>
        <dbReference type="Proteomes" id="UP000198870"/>
    </source>
</evidence>
<dbReference type="Pfam" id="PF03334">
    <property type="entry name" value="PhaG_MnhG_YufB"/>
    <property type="match status" value="1"/>
</dbReference>
<dbReference type="NCBIfam" id="TIGR01300">
    <property type="entry name" value="CPA3_mnhG_phaG"/>
    <property type="match status" value="1"/>
</dbReference>
<keyword evidence="1" id="KW-1133">Transmembrane helix</keyword>
<organism evidence="2 3">
    <name type="scientific">Desulfoluna spongiiphila</name>
    <dbReference type="NCBI Taxonomy" id="419481"/>
    <lineage>
        <taxon>Bacteria</taxon>
        <taxon>Pseudomonadati</taxon>
        <taxon>Thermodesulfobacteriota</taxon>
        <taxon>Desulfobacteria</taxon>
        <taxon>Desulfobacterales</taxon>
        <taxon>Desulfolunaceae</taxon>
        <taxon>Desulfoluna</taxon>
    </lineage>
</organism>
<sequence length="115" mass="12337">MTYVSLFIIALGIFFFFAGAVGVIRFPDFYSRLHPAGMIDSMGLLLSMSGLALYVLSHHGLSGTHVLTAIKIILIVIFVYITSPTATHAIVDAGIRAGLAPWTKKKNGGSDDDSH</sequence>
<feature type="transmembrane region" description="Helical" evidence="1">
    <location>
        <begin position="6"/>
        <end position="26"/>
    </location>
</feature>
<feature type="transmembrane region" description="Helical" evidence="1">
    <location>
        <begin position="38"/>
        <end position="56"/>
    </location>
</feature>
<dbReference type="OrthoDB" id="5346950at2"/>
<evidence type="ECO:0000313" key="2">
    <source>
        <dbReference type="EMBL" id="SCY79792.1"/>
    </source>
</evidence>
<protein>
    <submittedName>
        <fullName evidence="2">Multisubunit sodium/proton antiporter, MrpG subunit</fullName>
    </submittedName>
</protein>
<name>A0A1G5IUP2_9BACT</name>
<keyword evidence="3" id="KW-1185">Reference proteome</keyword>
<dbReference type="PANTHER" id="PTHR34703:SF1">
    <property type="entry name" value="ANTIPORTER SUBUNIT MNHG2-RELATED"/>
    <property type="match status" value="1"/>
</dbReference>
<dbReference type="RefSeq" id="WP_092214329.1">
    <property type="nucleotide sequence ID" value="NZ_FMUX01000022.1"/>
</dbReference>
<keyword evidence="1" id="KW-0472">Membrane</keyword>
<gene>
    <name evidence="2" type="ORF">SAMN05216233_12241</name>
</gene>
<keyword evidence="1" id="KW-0812">Transmembrane</keyword>
<dbReference type="Proteomes" id="UP000198870">
    <property type="component" value="Unassembled WGS sequence"/>
</dbReference>
<feature type="transmembrane region" description="Helical" evidence="1">
    <location>
        <begin position="62"/>
        <end position="81"/>
    </location>
</feature>
<proteinExistence type="predicted"/>
<dbReference type="InterPro" id="IPR005133">
    <property type="entry name" value="PhaG_MnhG_YufB"/>
</dbReference>
<reference evidence="2 3" key="1">
    <citation type="submission" date="2016-10" db="EMBL/GenBank/DDBJ databases">
        <authorList>
            <person name="de Groot N.N."/>
        </authorList>
    </citation>
    <scope>NUCLEOTIDE SEQUENCE [LARGE SCALE GENOMIC DNA]</scope>
    <source>
        <strain evidence="2 3">AA1</strain>
    </source>
</reference>
<dbReference type="AlphaFoldDB" id="A0A1G5IUP2"/>
<dbReference type="STRING" id="419481.SAMN05216233_12241"/>
<dbReference type="PANTHER" id="PTHR34703">
    <property type="entry name" value="ANTIPORTER SUBUNIT MNHG2-RELATED"/>
    <property type="match status" value="1"/>
</dbReference>
<dbReference type="GO" id="GO:0015385">
    <property type="term" value="F:sodium:proton antiporter activity"/>
    <property type="evidence" value="ECO:0007669"/>
    <property type="project" value="TreeGrafter"/>
</dbReference>